<reference evidence="6 7" key="1">
    <citation type="journal article" date="2014" name="PLoS Genet.">
        <title>Phylogenetically driven sequencing of extremely halophilic archaea reveals strategies for static and dynamic osmo-response.</title>
        <authorList>
            <person name="Becker E.A."/>
            <person name="Seitzer P.M."/>
            <person name="Tritt A."/>
            <person name="Larsen D."/>
            <person name="Krusor M."/>
            <person name="Yao A.I."/>
            <person name="Wu D."/>
            <person name="Madern D."/>
            <person name="Eisen J.A."/>
            <person name="Darling A.E."/>
            <person name="Facciotti M.T."/>
        </authorList>
    </citation>
    <scope>NUCLEOTIDE SEQUENCE [LARGE SCALE GENOMIC DNA]</scope>
    <source>
        <strain evidence="6 7">JCM 13891</strain>
    </source>
</reference>
<evidence type="ECO:0000256" key="1">
    <source>
        <dbReference type="ARBA" id="ARBA00005695"/>
    </source>
</evidence>
<keyword evidence="7" id="KW-1185">Reference proteome</keyword>
<organism evidence="6 7">
    <name type="scientific">Haloterrigena salina JCM 13891</name>
    <dbReference type="NCBI Taxonomy" id="1227488"/>
    <lineage>
        <taxon>Archaea</taxon>
        <taxon>Methanobacteriati</taxon>
        <taxon>Methanobacteriota</taxon>
        <taxon>Stenosarchaea group</taxon>
        <taxon>Halobacteria</taxon>
        <taxon>Halobacteriales</taxon>
        <taxon>Natrialbaceae</taxon>
        <taxon>Haloterrigena</taxon>
    </lineage>
</organism>
<dbReference type="OrthoDB" id="194307at2157"/>
<dbReference type="STRING" id="1227488.C477_22020"/>
<dbReference type="PATRIC" id="fig|1227488.3.peg.4430"/>
<dbReference type="GO" id="GO:0015833">
    <property type="term" value="P:peptide transport"/>
    <property type="evidence" value="ECO:0007669"/>
    <property type="project" value="TreeGrafter"/>
</dbReference>
<dbReference type="SUPFAM" id="SSF53850">
    <property type="entry name" value="Periplasmic binding protein-like II"/>
    <property type="match status" value="2"/>
</dbReference>
<accession>M0BQI3</accession>
<evidence type="ECO:0000313" key="7">
    <source>
        <dbReference type="Proteomes" id="UP000011657"/>
    </source>
</evidence>
<keyword evidence="3" id="KW-0732">Signal</keyword>
<feature type="domain" description="Solute-binding protein family 5" evidence="5">
    <location>
        <begin position="322"/>
        <end position="624"/>
    </location>
</feature>
<feature type="region of interest" description="Disordered" evidence="4">
    <location>
        <begin position="120"/>
        <end position="139"/>
    </location>
</feature>
<name>M0BQI3_9EURY</name>
<dbReference type="Pfam" id="PF00496">
    <property type="entry name" value="SBP_bac_5"/>
    <property type="match status" value="1"/>
</dbReference>
<feature type="region of interest" description="Disordered" evidence="4">
    <location>
        <begin position="37"/>
        <end position="58"/>
    </location>
</feature>
<dbReference type="PANTHER" id="PTHR30290">
    <property type="entry name" value="PERIPLASMIC BINDING COMPONENT OF ABC TRANSPORTER"/>
    <property type="match status" value="1"/>
</dbReference>
<evidence type="ECO:0000256" key="2">
    <source>
        <dbReference type="ARBA" id="ARBA00022448"/>
    </source>
</evidence>
<dbReference type="Gene3D" id="3.90.76.10">
    <property type="entry name" value="Dipeptide-binding Protein, Domain 1"/>
    <property type="match status" value="1"/>
</dbReference>
<dbReference type="Gene3D" id="3.40.190.10">
    <property type="entry name" value="Periplasmic binding protein-like II"/>
    <property type="match status" value="1"/>
</dbReference>
<evidence type="ECO:0000256" key="4">
    <source>
        <dbReference type="SAM" id="MobiDB-lite"/>
    </source>
</evidence>
<gene>
    <name evidence="6" type="ORF">C477_22020</name>
</gene>
<dbReference type="AlphaFoldDB" id="M0BQI3"/>
<comment type="caution">
    <text evidence="6">The sequence shown here is derived from an EMBL/GenBank/DDBJ whole genome shotgun (WGS) entry which is preliminary data.</text>
</comment>
<dbReference type="Proteomes" id="UP000011657">
    <property type="component" value="Unassembled WGS sequence"/>
</dbReference>
<dbReference type="PANTHER" id="PTHR30290:SF9">
    <property type="entry name" value="OLIGOPEPTIDE-BINDING PROTEIN APPA"/>
    <property type="match status" value="1"/>
</dbReference>
<evidence type="ECO:0000259" key="5">
    <source>
        <dbReference type="Pfam" id="PF00496"/>
    </source>
</evidence>
<proteinExistence type="inferred from homology"/>
<keyword evidence="2" id="KW-0813">Transport</keyword>
<evidence type="ECO:0000256" key="3">
    <source>
        <dbReference type="ARBA" id="ARBA00022729"/>
    </source>
</evidence>
<dbReference type="eggNOG" id="arCOG01534">
    <property type="taxonomic scope" value="Archaea"/>
</dbReference>
<sequence>MPLGTTVSGDGIDPGGDAVARRRLLKAVGVGTTVGIAGCGRDGGNEDEDGDDDSGDVELIGPDGTQVELVLACIEGNDAVETAAEIIAAEVADLGVAVSLERVSYDRLLRQYVRNRYLGDGDPEWTAGPNNAGPREETASESAWDLMFGVAFNTYPRTPAAIDAFWLERAPTNYYGYVPEADIESRLEAFRTTTDPDERRAPIAEVLGALSEEQPVNFLAMSDDVIGYRRSVRGPVEAYGGNWDRATWYVGEDRNGNGNEGGPTASDEWVWGVEGEAEGLYFPERTDSRATARIGLTLDGAYDVDENDTVRPLWMDITDAGSGQVYVCELRDTLRWGDDYGRMTADDWVYQIENVHTIDGGRDHPWNEPTPPSNRVDDWAAVENVERTGEFEFQLELESVNPDFPLEPVLWGSYCAPKELYEAHVPDADALRASDAFAELSFTGNLGPYTLERWDRTREFVTVRNEEYYMREHADDDDMDDAWRDAPYFERYRYRVIGDRADRLEALADGELTATSVPPERYADIRGTEAVEIYEIPQPFLTIVAYNQRANGWAELRTREVRQALSMAVEKPAITEDAFRGLAEWTHTFQPRWSSWYDDSQITPFGVDESYNKDRARELLAEHTTSGYEYEPA</sequence>
<dbReference type="Gene3D" id="3.10.105.10">
    <property type="entry name" value="Dipeptide-binding Protein, Domain 3"/>
    <property type="match status" value="2"/>
</dbReference>
<feature type="compositionally biased region" description="Acidic residues" evidence="4">
    <location>
        <begin position="45"/>
        <end position="56"/>
    </location>
</feature>
<protein>
    <submittedName>
        <fullName evidence="6">Peptide ABC transporter periplasmic protein</fullName>
    </submittedName>
</protein>
<dbReference type="InterPro" id="IPR039424">
    <property type="entry name" value="SBP_5"/>
</dbReference>
<comment type="similarity">
    <text evidence="1">Belongs to the bacterial solute-binding protein 5 family.</text>
</comment>
<dbReference type="EMBL" id="AOIS01000067">
    <property type="protein sequence ID" value="ELZ13180.1"/>
    <property type="molecule type" value="Genomic_DNA"/>
</dbReference>
<dbReference type="GO" id="GO:1904680">
    <property type="term" value="F:peptide transmembrane transporter activity"/>
    <property type="evidence" value="ECO:0007669"/>
    <property type="project" value="TreeGrafter"/>
</dbReference>
<evidence type="ECO:0000313" key="6">
    <source>
        <dbReference type="EMBL" id="ELZ13180.1"/>
    </source>
</evidence>
<dbReference type="InterPro" id="IPR000914">
    <property type="entry name" value="SBP_5_dom"/>
</dbReference>
<dbReference type="RefSeq" id="WP_008896657.1">
    <property type="nucleotide sequence ID" value="NZ_AOIS01000067.1"/>
</dbReference>